<name>A0ABQ0DFT6_9EUKA</name>
<dbReference type="EMBL" id="BAAFRS010000082">
    <property type="protein sequence ID" value="GAB1221552.1"/>
    <property type="molecule type" value="Genomic_DNA"/>
</dbReference>
<dbReference type="CDD" id="cd14279">
    <property type="entry name" value="CUE"/>
    <property type="match status" value="1"/>
</dbReference>
<dbReference type="Gene3D" id="1.10.8.10">
    <property type="entry name" value="DNA helicase RuvA subunit, C-terminal domain"/>
    <property type="match status" value="1"/>
</dbReference>
<gene>
    <name evidence="2" type="ORF">ENUP19_0082G0083</name>
</gene>
<dbReference type="SUPFAM" id="SSF160443">
    <property type="entry name" value="SMR domain-like"/>
    <property type="match status" value="1"/>
</dbReference>
<dbReference type="Proteomes" id="UP001628156">
    <property type="component" value="Unassembled WGS sequence"/>
</dbReference>
<dbReference type="Gene3D" id="3.30.1370.110">
    <property type="match status" value="1"/>
</dbReference>
<feature type="domain" description="Smr" evidence="1">
    <location>
        <begin position="319"/>
        <end position="393"/>
    </location>
</feature>
<dbReference type="InterPro" id="IPR036063">
    <property type="entry name" value="Smr_dom_sf"/>
</dbReference>
<comment type="caution">
    <text evidence="2">The sequence shown here is derived from an EMBL/GenBank/DDBJ whole genome shotgun (WGS) entry which is preliminary data.</text>
</comment>
<protein>
    <recommendedName>
        <fullName evidence="1">Smr domain-containing protein</fullName>
    </recommendedName>
</protein>
<evidence type="ECO:0000259" key="1">
    <source>
        <dbReference type="PROSITE" id="PS50828"/>
    </source>
</evidence>
<keyword evidence="3" id="KW-1185">Reference proteome</keyword>
<dbReference type="Pfam" id="PF01713">
    <property type="entry name" value="Smr"/>
    <property type="match status" value="1"/>
</dbReference>
<reference evidence="2 3" key="1">
    <citation type="journal article" date="2019" name="PLoS Negl. Trop. Dis.">
        <title>Whole genome sequencing of Entamoeba nuttalli reveals mammalian host-related molecular signatures and a novel octapeptide-repeat surface protein.</title>
        <authorList>
            <person name="Tanaka M."/>
            <person name="Makiuchi T."/>
            <person name="Komiyama T."/>
            <person name="Shiina T."/>
            <person name="Osaki K."/>
            <person name="Tachibana H."/>
        </authorList>
    </citation>
    <scope>NUCLEOTIDE SEQUENCE [LARGE SCALE GENOMIC DNA]</scope>
    <source>
        <strain evidence="2 3">P19-061405</strain>
    </source>
</reference>
<dbReference type="PROSITE" id="PS50828">
    <property type="entry name" value="SMR"/>
    <property type="match status" value="1"/>
</dbReference>
<dbReference type="PANTHER" id="PTHR46535">
    <property type="entry name" value="NEDD4-BINDING PROTEIN 2"/>
    <property type="match status" value="1"/>
</dbReference>
<evidence type="ECO:0000313" key="2">
    <source>
        <dbReference type="EMBL" id="GAB1221552.1"/>
    </source>
</evidence>
<proteinExistence type="predicted"/>
<sequence>MPPKYTIKQKGKKTYQLDELDEYIENLPPPIPSKSKPKKEKIPLKLRRLSELENMFPQIDSGLLEMLLEENQLDVNKTAEALIIQQANYVPSMYQKKQPKQLSPNEISLKKWQKYSYDMQHPKSIEGEFGHTLSQIVLEESNNSSFSQEQSSLSSSDKLKLSYLIDLLKGIVDEEDIKNLYKELDGNIELILYVLTDGRDDLKMKFGLISDTTNTETDDQEQSYKTPSLPKITDMRRGESEEQFVKRTNNEIINLAKERNIYAHQLSLAPRGSSNANDLKKRLNEIIREIQFKQQNVMNLYLSILLRKTGDHLSKCLEIDLHGFSETEAINALRQVLDTSGITGIGKVRFITGVGKHSSRRGFSVIKDKMQLYLIKNKIPFEEDSFSLTVYLN</sequence>
<dbReference type="InterPro" id="IPR052772">
    <property type="entry name" value="Endo/PolyKinase_Domain-Protein"/>
</dbReference>
<dbReference type="PANTHER" id="PTHR46535:SF1">
    <property type="entry name" value="NEDD4-BINDING PROTEIN 2"/>
    <property type="match status" value="1"/>
</dbReference>
<accession>A0ABQ0DFT6</accession>
<evidence type="ECO:0000313" key="3">
    <source>
        <dbReference type="Proteomes" id="UP001628156"/>
    </source>
</evidence>
<organism evidence="2 3">
    <name type="scientific">Entamoeba nuttalli</name>
    <dbReference type="NCBI Taxonomy" id="412467"/>
    <lineage>
        <taxon>Eukaryota</taxon>
        <taxon>Amoebozoa</taxon>
        <taxon>Evosea</taxon>
        <taxon>Archamoebae</taxon>
        <taxon>Mastigamoebida</taxon>
        <taxon>Entamoebidae</taxon>
        <taxon>Entamoeba</taxon>
    </lineage>
</organism>
<dbReference type="InterPro" id="IPR002625">
    <property type="entry name" value="Smr_dom"/>
</dbReference>